<comment type="subcellular location">
    <subcellularLocation>
        <location evidence="1">Membrane</location>
    </subcellularLocation>
</comment>
<gene>
    <name evidence="9" type="ORF">C445_05823</name>
    <name evidence="8" type="ORF">CHINAEXTREME_16940</name>
</gene>
<evidence type="ECO:0000256" key="5">
    <source>
        <dbReference type="ARBA" id="ARBA00023008"/>
    </source>
</evidence>
<evidence type="ECO:0000256" key="2">
    <source>
        <dbReference type="ARBA" id="ARBA00022448"/>
    </source>
</evidence>
<dbReference type="GO" id="GO:0005507">
    <property type="term" value="F:copper ion binding"/>
    <property type="evidence" value="ECO:0007669"/>
    <property type="project" value="InterPro"/>
</dbReference>
<dbReference type="EMBL" id="AOLZ01000028">
    <property type="protein sequence ID" value="EMA35213.1"/>
    <property type="molecule type" value="Genomic_DNA"/>
</dbReference>
<dbReference type="PANTHER" id="PTHR34192:SF10">
    <property type="entry name" value="PLASTOCYANIN MAJOR ISOFORM, CHLOROPLASTIC-RELATED"/>
    <property type="match status" value="1"/>
</dbReference>
<dbReference type="InterPro" id="IPR008972">
    <property type="entry name" value="Cupredoxin"/>
</dbReference>
<evidence type="ECO:0000313" key="9">
    <source>
        <dbReference type="EMBL" id="EMA35213.1"/>
    </source>
</evidence>
<dbReference type="Proteomes" id="UP000186547">
    <property type="component" value="Chromosome"/>
</dbReference>
<reference evidence="8 11" key="1">
    <citation type="journal article" date="2011" name="J. Bacteriol.">
        <title>Genome sequence of Halobiforma lacisalsi AJ5, an extremely halophilic archaeon which harbors a bop gene.</title>
        <authorList>
            <person name="Jiang X."/>
            <person name="Wang S."/>
            <person name="Cheng H."/>
            <person name="Huo Y."/>
            <person name="Zhang X."/>
            <person name="Zhu X."/>
            <person name="Han X."/>
            <person name="Ni P."/>
            <person name="Wu M."/>
        </authorList>
    </citation>
    <scope>NUCLEOTIDE SEQUENCE [LARGE SCALE GENOMIC DNA]</scope>
    <source>
        <strain evidence="8 11">AJ5</strain>
    </source>
</reference>
<keyword evidence="3" id="KW-0479">Metal-binding</keyword>
<dbReference type="EMBL" id="CP019285">
    <property type="protein sequence ID" value="APW99356.1"/>
    <property type="molecule type" value="Genomic_DNA"/>
</dbReference>
<dbReference type="PROSITE" id="PS51257">
    <property type="entry name" value="PROKAR_LIPOPROTEIN"/>
    <property type="match status" value="1"/>
</dbReference>
<dbReference type="eggNOG" id="arCOG02917">
    <property type="taxonomic scope" value="Archaea"/>
</dbReference>
<feature type="domain" description="Blue (type 1) copper" evidence="7">
    <location>
        <begin position="45"/>
        <end position="143"/>
    </location>
</feature>
<reference evidence="8" key="3">
    <citation type="submission" date="2017-01" db="EMBL/GenBank/DDBJ databases">
        <authorList>
            <person name="Mah S.A."/>
            <person name="Swanson W.J."/>
            <person name="Moy G.W."/>
            <person name="Vacquier V.D."/>
        </authorList>
    </citation>
    <scope>NUCLEOTIDE SEQUENCE</scope>
    <source>
        <strain evidence="8">AJ5</strain>
    </source>
</reference>
<proteinExistence type="predicted"/>
<protein>
    <submittedName>
        <fullName evidence="9">Blue (Type 1) copper domain-containing protein</fullName>
    </submittedName>
    <submittedName>
        <fullName evidence="8">Halocyanin</fullName>
    </submittedName>
</protein>
<evidence type="ECO:0000313" key="8">
    <source>
        <dbReference type="EMBL" id="APW99356.1"/>
    </source>
</evidence>
<accession>M0LQ20</accession>
<reference evidence="9 10" key="2">
    <citation type="journal article" date="2014" name="PLoS Genet.">
        <title>Phylogenetically driven sequencing of extremely halophilic archaea reveals strategies for static and dynamic osmo-response.</title>
        <authorList>
            <person name="Becker E.A."/>
            <person name="Seitzer P.M."/>
            <person name="Tritt A."/>
            <person name="Larsen D."/>
            <person name="Krusor M."/>
            <person name="Yao A.I."/>
            <person name="Wu D."/>
            <person name="Madern D."/>
            <person name="Eisen J.A."/>
            <person name="Darling A.E."/>
            <person name="Facciotti M.T."/>
        </authorList>
    </citation>
    <scope>NUCLEOTIDE SEQUENCE [LARGE SCALE GENOMIC DNA]</scope>
    <source>
        <strain evidence="9 10">AJ5</strain>
    </source>
</reference>
<dbReference type="InterPro" id="IPR028871">
    <property type="entry name" value="BlueCu_1_BS"/>
</dbReference>
<dbReference type="GO" id="GO:0016020">
    <property type="term" value="C:membrane"/>
    <property type="evidence" value="ECO:0007669"/>
    <property type="project" value="UniProtKB-SubCell"/>
</dbReference>
<dbReference type="GeneID" id="30922846"/>
<dbReference type="PROSITE" id="PS00196">
    <property type="entry name" value="COPPER_BLUE"/>
    <property type="match status" value="1"/>
</dbReference>
<dbReference type="GO" id="GO:0009055">
    <property type="term" value="F:electron transfer activity"/>
    <property type="evidence" value="ECO:0007669"/>
    <property type="project" value="InterPro"/>
</dbReference>
<dbReference type="KEGG" id="hlc:CHINAEXTREME16940"/>
<keyword evidence="6" id="KW-0472">Membrane</keyword>
<dbReference type="InterPro" id="IPR000923">
    <property type="entry name" value="BlueCu_1"/>
</dbReference>
<keyword evidence="5" id="KW-0186">Copper</keyword>
<dbReference type="SUPFAM" id="SSF49503">
    <property type="entry name" value="Cupredoxins"/>
    <property type="match status" value="1"/>
</dbReference>
<evidence type="ECO:0000313" key="10">
    <source>
        <dbReference type="Proteomes" id="UP000011555"/>
    </source>
</evidence>
<evidence type="ECO:0000256" key="1">
    <source>
        <dbReference type="ARBA" id="ARBA00004370"/>
    </source>
</evidence>
<evidence type="ECO:0000256" key="6">
    <source>
        <dbReference type="ARBA" id="ARBA00023136"/>
    </source>
</evidence>
<organism evidence="9 10">
    <name type="scientific">Natronobacterium lacisalsi AJ5</name>
    <dbReference type="NCBI Taxonomy" id="358396"/>
    <lineage>
        <taxon>Archaea</taxon>
        <taxon>Methanobacteriati</taxon>
        <taxon>Methanobacteriota</taxon>
        <taxon>Stenosarchaea group</taxon>
        <taxon>Halobacteria</taxon>
        <taxon>Halobacteriales</taxon>
        <taxon>Natrialbaceae</taxon>
        <taxon>Natronobacterium</taxon>
    </lineage>
</organism>
<keyword evidence="4" id="KW-0249">Electron transport</keyword>
<sequence>MNRRVYLAAVGTAATSGLAGCTSALGILEDEGCDGEACDIGMTRNAFVPEEYEVRVGDTVVWKNTSGADHTVTAREGTLPDGAEYFSTGDFEDEDAAYDAWFDDRGGRLGTRQTFEHTFTVPGEYTYVCIPHERAGMVGTIVVTDD</sequence>
<dbReference type="RefSeq" id="WP_007140902.1">
    <property type="nucleotide sequence ID" value="NZ_AOLZ01000028.1"/>
</dbReference>
<evidence type="ECO:0000256" key="4">
    <source>
        <dbReference type="ARBA" id="ARBA00022982"/>
    </source>
</evidence>
<dbReference type="PANTHER" id="PTHR34192">
    <property type="entry name" value="PLASTOCYANIN MAJOR ISOFORM, CHLOROPLASTIC-RELATED"/>
    <property type="match status" value="1"/>
</dbReference>
<dbReference type="Proteomes" id="UP000011555">
    <property type="component" value="Unassembled WGS sequence"/>
</dbReference>
<evidence type="ECO:0000256" key="3">
    <source>
        <dbReference type="ARBA" id="ARBA00022723"/>
    </source>
</evidence>
<dbReference type="AlphaFoldDB" id="M0LQ20"/>
<evidence type="ECO:0000313" key="11">
    <source>
        <dbReference type="Proteomes" id="UP000186547"/>
    </source>
</evidence>
<keyword evidence="10" id="KW-1185">Reference proteome</keyword>
<evidence type="ECO:0000259" key="7">
    <source>
        <dbReference type="Pfam" id="PF00127"/>
    </source>
</evidence>
<dbReference type="Pfam" id="PF00127">
    <property type="entry name" value="Copper-bind"/>
    <property type="match status" value="1"/>
</dbReference>
<dbReference type="Gene3D" id="2.60.40.420">
    <property type="entry name" value="Cupredoxins - blue copper proteins"/>
    <property type="match status" value="1"/>
</dbReference>
<name>M0LQ20_NATLA</name>
<dbReference type="STRING" id="358396.CHINAEXTREME_16940"/>
<keyword evidence="2" id="KW-0813">Transport</keyword>